<protein>
    <submittedName>
        <fullName evidence="1">Kin of IRRE-like protein 3</fullName>
    </submittedName>
</protein>
<dbReference type="Proteomes" id="UP000827872">
    <property type="component" value="Linkage Group LG12"/>
</dbReference>
<accession>A0ACB8EYM4</accession>
<name>A0ACB8EYM4_9SAUR</name>
<sequence>MKQNITTILFRMLDLKGVVSAKNDIRVEIVHKESASGRETEEHPTIKQLMDHPGDFLIGSLISGVIELEKDFLDATDHKSHLLLK</sequence>
<comment type="caution">
    <text evidence="1">The sequence shown here is derived from an EMBL/GenBank/DDBJ whole genome shotgun (WGS) entry which is preliminary data.</text>
</comment>
<proteinExistence type="predicted"/>
<evidence type="ECO:0000313" key="1">
    <source>
        <dbReference type="EMBL" id="KAH7997699.1"/>
    </source>
</evidence>
<keyword evidence="2" id="KW-1185">Reference proteome</keyword>
<organism evidence="1 2">
    <name type="scientific">Sphaerodactylus townsendi</name>
    <dbReference type="NCBI Taxonomy" id="933632"/>
    <lineage>
        <taxon>Eukaryota</taxon>
        <taxon>Metazoa</taxon>
        <taxon>Chordata</taxon>
        <taxon>Craniata</taxon>
        <taxon>Vertebrata</taxon>
        <taxon>Euteleostomi</taxon>
        <taxon>Lepidosauria</taxon>
        <taxon>Squamata</taxon>
        <taxon>Bifurcata</taxon>
        <taxon>Gekkota</taxon>
        <taxon>Sphaerodactylidae</taxon>
        <taxon>Sphaerodactylus</taxon>
    </lineage>
</organism>
<gene>
    <name evidence="1" type="primary">KIRREL3_2</name>
    <name evidence="1" type="ORF">K3G42_005498</name>
</gene>
<reference evidence="1" key="1">
    <citation type="submission" date="2021-08" db="EMBL/GenBank/DDBJ databases">
        <title>The first chromosome-level gecko genome reveals the dynamic sex chromosomes of Neotropical dwarf geckos (Sphaerodactylidae: Sphaerodactylus).</title>
        <authorList>
            <person name="Pinto B.J."/>
            <person name="Keating S.E."/>
            <person name="Gamble T."/>
        </authorList>
    </citation>
    <scope>NUCLEOTIDE SEQUENCE</scope>
    <source>
        <strain evidence="1">TG3544</strain>
    </source>
</reference>
<dbReference type="EMBL" id="CM037625">
    <property type="protein sequence ID" value="KAH7997699.1"/>
    <property type="molecule type" value="Genomic_DNA"/>
</dbReference>
<evidence type="ECO:0000313" key="2">
    <source>
        <dbReference type="Proteomes" id="UP000827872"/>
    </source>
</evidence>